<feature type="domain" description="Glycosyltransferase subfamily 4-like N-terminal" evidence="2">
    <location>
        <begin position="13"/>
        <end position="98"/>
    </location>
</feature>
<dbReference type="PANTHER" id="PTHR45947:SF3">
    <property type="entry name" value="SULFOQUINOVOSYL TRANSFERASE SQD2"/>
    <property type="match status" value="1"/>
</dbReference>
<dbReference type="InterPro" id="IPR028098">
    <property type="entry name" value="Glyco_trans_4-like_N"/>
</dbReference>
<dbReference type="InterPro" id="IPR050194">
    <property type="entry name" value="Glycosyltransferase_grp1"/>
</dbReference>
<dbReference type="Gene3D" id="3.40.50.2000">
    <property type="entry name" value="Glycogen Phosphorylase B"/>
    <property type="match status" value="2"/>
</dbReference>
<dbReference type="Pfam" id="PF00534">
    <property type="entry name" value="Glycos_transf_1"/>
    <property type="match status" value="1"/>
</dbReference>
<dbReference type="Pfam" id="PF13439">
    <property type="entry name" value="Glyco_transf_4"/>
    <property type="match status" value="1"/>
</dbReference>
<dbReference type="GO" id="GO:0016757">
    <property type="term" value="F:glycosyltransferase activity"/>
    <property type="evidence" value="ECO:0007669"/>
    <property type="project" value="InterPro"/>
</dbReference>
<dbReference type="AlphaFoldDB" id="A0A0W8FLK7"/>
<protein>
    <submittedName>
        <fullName evidence="3">Glycosyl transferase, group 1</fullName>
    </submittedName>
</protein>
<reference evidence="3" key="1">
    <citation type="journal article" date="2015" name="Proc. Natl. Acad. Sci. U.S.A.">
        <title>Networks of energetic and metabolic interactions define dynamics in microbial communities.</title>
        <authorList>
            <person name="Embree M."/>
            <person name="Liu J.K."/>
            <person name="Al-Bassam M.M."/>
            <person name="Zengler K."/>
        </authorList>
    </citation>
    <scope>NUCLEOTIDE SEQUENCE</scope>
</reference>
<dbReference type="EMBL" id="LNQE01001023">
    <property type="protein sequence ID" value="KUG21776.1"/>
    <property type="molecule type" value="Genomic_DNA"/>
</dbReference>
<dbReference type="CDD" id="cd03801">
    <property type="entry name" value="GT4_PimA-like"/>
    <property type="match status" value="1"/>
</dbReference>
<dbReference type="PANTHER" id="PTHR45947">
    <property type="entry name" value="SULFOQUINOVOSYL TRANSFERASE SQD2"/>
    <property type="match status" value="1"/>
</dbReference>
<gene>
    <name evidence="3" type="ORF">ASZ90_008481</name>
</gene>
<evidence type="ECO:0000313" key="3">
    <source>
        <dbReference type="EMBL" id="KUG21776.1"/>
    </source>
</evidence>
<evidence type="ECO:0000259" key="2">
    <source>
        <dbReference type="Pfam" id="PF13439"/>
    </source>
</evidence>
<dbReference type="InterPro" id="IPR001296">
    <property type="entry name" value="Glyco_trans_1"/>
</dbReference>
<comment type="caution">
    <text evidence="3">The sequence shown here is derived from an EMBL/GenBank/DDBJ whole genome shotgun (WGS) entry which is preliminary data.</text>
</comment>
<dbReference type="SUPFAM" id="SSF53756">
    <property type="entry name" value="UDP-Glycosyltransferase/glycogen phosphorylase"/>
    <property type="match status" value="1"/>
</dbReference>
<accession>A0A0W8FLK7</accession>
<evidence type="ECO:0000259" key="1">
    <source>
        <dbReference type="Pfam" id="PF00534"/>
    </source>
</evidence>
<feature type="domain" description="Glycosyl transferase family 1" evidence="1">
    <location>
        <begin position="213"/>
        <end position="359"/>
    </location>
</feature>
<organism evidence="3">
    <name type="scientific">hydrocarbon metagenome</name>
    <dbReference type="NCBI Taxonomy" id="938273"/>
    <lineage>
        <taxon>unclassified sequences</taxon>
        <taxon>metagenomes</taxon>
        <taxon>ecological metagenomes</taxon>
    </lineage>
</organism>
<sequence length="391" mass="44640">MKILMLHGYYSGIGGAEVIINNQINGLRERGHEVLLFCFGNKNIDEKNLVVIKEPKSSFLRYFYQVLINPRGYLQLKKTIKSFKPDIIHLHNIDKHILTFLMPVKNFKTLRSIYDFGIVCPSFWGVHKDDQKVCEQGIGFKCLKHGCINPLLFPFYYYLFGMKHYFQKRRLRGYITATQLLKKYMENQGFKNIWAFPYFTTRPDNITPTYMGKNILFVGNLEENKGCESLIRAFAIVLKDVPDAKLTVVGSGLQETKLKDLSISLNIAKNINFAGSVPNEEITKYYLSSSLVVVPSLCMDNSPIVIYEALSFGKPVIATGRGGNPDLIQNGYNGFLVDANNPEELAAATVRILEVENQRFYLEIANNALLSSSRYDKGRYIDNLEMIYNKL</sequence>
<keyword evidence="3" id="KW-0808">Transferase</keyword>
<proteinExistence type="predicted"/>
<name>A0A0W8FLK7_9ZZZZ</name>